<protein>
    <submittedName>
        <fullName evidence="1">Uncharacterized protein</fullName>
    </submittedName>
</protein>
<comment type="caution">
    <text evidence="1">The sequence shown here is derived from an EMBL/GenBank/DDBJ whole genome shotgun (WGS) entry which is preliminary data.</text>
</comment>
<name>A0ACB0J093_TRIPR</name>
<dbReference type="EMBL" id="CASHSV030000013">
    <property type="protein sequence ID" value="CAJ2637287.1"/>
    <property type="molecule type" value="Genomic_DNA"/>
</dbReference>
<accession>A0ACB0J093</accession>
<evidence type="ECO:0000313" key="2">
    <source>
        <dbReference type="Proteomes" id="UP001177021"/>
    </source>
</evidence>
<dbReference type="Proteomes" id="UP001177021">
    <property type="component" value="Unassembled WGS sequence"/>
</dbReference>
<organism evidence="1 2">
    <name type="scientific">Trifolium pratense</name>
    <name type="common">Red clover</name>
    <dbReference type="NCBI Taxonomy" id="57577"/>
    <lineage>
        <taxon>Eukaryota</taxon>
        <taxon>Viridiplantae</taxon>
        <taxon>Streptophyta</taxon>
        <taxon>Embryophyta</taxon>
        <taxon>Tracheophyta</taxon>
        <taxon>Spermatophyta</taxon>
        <taxon>Magnoliopsida</taxon>
        <taxon>eudicotyledons</taxon>
        <taxon>Gunneridae</taxon>
        <taxon>Pentapetalae</taxon>
        <taxon>rosids</taxon>
        <taxon>fabids</taxon>
        <taxon>Fabales</taxon>
        <taxon>Fabaceae</taxon>
        <taxon>Papilionoideae</taxon>
        <taxon>50 kb inversion clade</taxon>
        <taxon>NPAAA clade</taxon>
        <taxon>Hologalegina</taxon>
        <taxon>IRL clade</taxon>
        <taxon>Trifolieae</taxon>
        <taxon>Trifolium</taxon>
    </lineage>
</organism>
<proteinExistence type="predicted"/>
<evidence type="ECO:0000313" key="1">
    <source>
        <dbReference type="EMBL" id="CAJ2637287.1"/>
    </source>
</evidence>
<sequence>MTPKTHVETKNAPPKMLFKPTAPLFELVKETTLAKKSGAPLPRESNVTPAMVGDSLKMLDKPSREVQKFEDNLCNLLIYNQNVF</sequence>
<reference evidence="1" key="1">
    <citation type="submission" date="2023-10" db="EMBL/GenBank/DDBJ databases">
        <authorList>
            <person name="Rodriguez Cubillos JULIANA M."/>
            <person name="De Vega J."/>
        </authorList>
    </citation>
    <scope>NUCLEOTIDE SEQUENCE</scope>
</reference>
<gene>
    <name evidence="1" type="ORF">MILVUS5_LOCUS7660</name>
</gene>
<keyword evidence="2" id="KW-1185">Reference proteome</keyword>